<evidence type="ECO:0000256" key="7">
    <source>
        <dbReference type="SAM" id="Phobius"/>
    </source>
</evidence>
<gene>
    <name evidence="8" type="ordered locus">Ppha_1183</name>
</gene>
<dbReference type="Proteomes" id="UP000002724">
    <property type="component" value="Chromosome"/>
</dbReference>
<dbReference type="InterPro" id="IPR001046">
    <property type="entry name" value="NRAMP_fam"/>
</dbReference>
<evidence type="ECO:0000256" key="4">
    <source>
        <dbReference type="ARBA" id="ARBA00022847"/>
    </source>
</evidence>
<dbReference type="PANTHER" id="PTHR11706">
    <property type="entry name" value="SOLUTE CARRIER PROTEIN FAMILY 11 MEMBER"/>
    <property type="match status" value="1"/>
</dbReference>
<dbReference type="GO" id="GO:0015086">
    <property type="term" value="F:cadmium ion transmembrane transporter activity"/>
    <property type="evidence" value="ECO:0007669"/>
    <property type="project" value="TreeGrafter"/>
</dbReference>
<keyword evidence="9" id="KW-1185">Reference proteome</keyword>
<dbReference type="GO" id="GO:0005886">
    <property type="term" value="C:plasma membrane"/>
    <property type="evidence" value="ECO:0007669"/>
    <property type="project" value="TreeGrafter"/>
</dbReference>
<dbReference type="KEGG" id="pph:Ppha_1183"/>
<feature type="transmembrane region" description="Helical" evidence="7">
    <location>
        <begin position="332"/>
        <end position="351"/>
    </location>
</feature>
<comment type="subcellular location">
    <subcellularLocation>
        <location evidence="1">Membrane</location>
        <topology evidence="1">Multi-pass membrane protein</topology>
    </subcellularLocation>
</comment>
<feature type="transmembrane region" description="Helical" evidence="7">
    <location>
        <begin position="189"/>
        <end position="209"/>
    </location>
</feature>
<evidence type="ECO:0000313" key="8">
    <source>
        <dbReference type="EMBL" id="ACF43456.1"/>
    </source>
</evidence>
<feature type="transmembrane region" description="Helical" evidence="7">
    <location>
        <begin position="357"/>
        <end position="377"/>
    </location>
</feature>
<evidence type="ECO:0000313" key="9">
    <source>
        <dbReference type="Proteomes" id="UP000002724"/>
    </source>
</evidence>
<feature type="transmembrane region" description="Helical" evidence="7">
    <location>
        <begin position="397"/>
        <end position="418"/>
    </location>
</feature>
<evidence type="ECO:0000256" key="1">
    <source>
        <dbReference type="ARBA" id="ARBA00004141"/>
    </source>
</evidence>
<dbReference type="HOGENOM" id="CLU_020088_6_2_10"/>
<evidence type="ECO:0000256" key="2">
    <source>
        <dbReference type="ARBA" id="ARBA00022448"/>
    </source>
</evidence>
<dbReference type="AlphaFoldDB" id="B4SGP3"/>
<keyword evidence="3 7" id="KW-0812">Transmembrane</keyword>
<dbReference type="OrthoDB" id="9787548at2"/>
<dbReference type="eggNOG" id="COG1914">
    <property type="taxonomic scope" value="Bacteria"/>
</dbReference>
<feature type="transmembrane region" description="Helical" evidence="7">
    <location>
        <begin position="88"/>
        <end position="107"/>
    </location>
</feature>
<protein>
    <submittedName>
        <fullName evidence="8">Natural resistance-associated macrophage protein</fullName>
    </submittedName>
</protein>
<proteinExistence type="predicted"/>
<accession>B4SGP3</accession>
<dbReference type="EMBL" id="CP001110">
    <property type="protein sequence ID" value="ACF43456.1"/>
    <property type="molecule type" value="Genomic_DNA"/>
</dbReference>
<sequence>MKPKAKKEGLIQRFWGKLGPGLITGASDDDPSGIATYTQAGAAFGSQLLWSALVTYPLMVSIQEMCARIGLVTNHGLTGAIKRYYPKYFLYAILFISFPSITLNIGADIAGMGAVGNLLFPAIPGFFFSLLFTMLILYSVIFWSYHKIALILKWLCLTLFSYILIPFLIDVNWPQVLKDTVLPTVTPDKAYFMALVGILGTTISPYLFFWQASMEVEERHEKRLIVDKRNMDNMEADVKGGMLFTNVVFYFIILAAGTVLFNAGIHHVNTVEEAARALRPLAGDQAYLLFALGVIGTGFLAIPVLAGSLSYMIAETFGWNEGFDKKYYEAPGFYLTMGLSLVIGLLIHFIGISPIQALIYTAVLYGVTAPVLIALILHICNNKKIMGKYTNNGWSNFFGIATFLMMTVSSLFLLWYTLGN</sequence>
<dbReference type="STRING" id="324925.Ppha_1183"/>
<dbReference type="GO" id="GO:0015293">
    <property type="term" value="F:symporter activity"/>
    <property type="evidence" value="ECO:0007669"/>
    <property type="project" value="UniProtKB-KW"/>
</dbReference>
<dbReference type="RefSeq" id="WP_012507948.1">
    <property type="nucleotide sequence ID" value="NC_011060.1"/>
</dbReference>
<dbReference type="GO" id="GO:0005384">
    <property type="term" value="F:manganese ion transmembrane transporter activity"/>
    <property type="evidence" value="ECO:0007669"/>
    <property type="project" value="TreeGrafter"/>
</dbReference>
<feature type="transmembrane region" description="Helical" evidence="7">
    <location>
        <begin position="243"/>
        <end position="265"/>
    </location>
</feature>
<feature type="transmembrane region" description="Helical" evidence="7">
    <location>
        <begin position="150"/>
        <end position="169"/>
    </location>
</feature>
<name>B4SGP3_PELPB</name>
<evidence type="ECO:0000256" key="3">
    <source>
        <dbReference type="ARBA" id="ARBA00022692"/>
    </source>
</evidence>
<feature type="transmembrane region" description="Helical" evidence="7">
    <location>
        <begin position="119"/>
        <end position="143"/>
    </location>
</feature>
<dbReference type="Pfam" id="PF01566">
    <property type="entry name" value="Nramp"/>
    <property type="match status" value="1"/>
</dbReference>
<dbReference type="PANTHER" id="PTHR11706:SF33">
    <property type="entry name" value="NATURAL RESISTANCE-ASSOCIATED MACROPHAGE PROTEIN 2"/>
    <property type="match status" value="1"/>
</dbReference>
<evidence type="ECO:0000256" key="5">
    <source>
        <dbReference type="ARBA" id="ARBA00022989"/>
    </source>
</evidence>
<keyword evidence="4" id="KW-0769">Symport</keyword>
<organism evidence="8 9">
    <name type="scientific">Pelodictyon phaeoclathratiforme (strain DSM 5477 / BU-1)</name>
    <dbReference type="NCBI Taxonomy" id="324925"/>
    <lineage>
        <taxon>Bacteria</taxon>
        <taxon>Pseudomonadati</taxon>
        <taxon>Chlorobiota</taxon>
        <taxon>Chlorobiia</taxon>
        <taxon>Chlorobiales</taxon>
        <taxon>Chlorobiaceae</taxon>
        <taxon>Chlorobium/Pelodictyon group</taxon>
        <taxon>Pelodictyon</taxon>
    </lineage>
</organism>
<reference evidence="8 9" key="1">
    <citation type="submission" date="2008-06" db="EMBL/GenBank/DDBJ databases">
        <title>Complete sequence of Pelodictyon phaeoclathratiforme BU-1.</title>
        <authorList>
            <consortium name="US DOE Joint Genome Institute"/>
            <person name="Lucas S."/>
            <person name="Copeland A."/>
            <person name="Lapidus A."/>
            <person name="Glavina del Rio T."/>
            <person name="Dalin E."/>
            <person name="Tice H."/>
            <person name="Bruce D."/>
            <person name="Goodwin L."/>
            <person name="Pitluck S."/>
            <person name="Schmutz J."/>
            <person name="Larimer F."/>
            <person name="Land M."/>
            <person name="Hauser L."/>
            <person name="Kyrpides N."/>
            <person name="Mikhailova N."/>
            <person name="Liu Z."/>
            <person name="Li T."/>
            <person name="Zhao F."/>
            <person name="Overmann J."/>
            <person name="Bryant D.A."/>
            <person name="Richardson P."/>
        </authorList>
    </citation>
    <scope>NUCLEOTIDE SEQUENCE [LARGE SCALE GENOMIC DNA]</scope>
    <source>
        <strain evidence="9">DSM 5477 / BU-1</strain>
    </source>
</reference>
<keyword evidence="6 7" id="KW-0472">Membrane</keyword>
<dbReference type="GO" id="GO:0034755">
    <property type="term" value="P:iron ion transmembrane transport"/>
    <property type="evidence" value="ECO:0007669"/>
    <property type="project" value="TreeGrafter"/>
</dbReference>
<feature type="transmembrane region" description="Helical" evidence="7">
    <location>
        <begin position="285"/>
        <end position="311"/>
    </location>
</feature>
<evidence type="ECO:0000256" key="6">
    <source>
        <dbReference type="ARBA" id="ARBA00023136"/>
    </source>
</evidence>
<keyword evidence="2" id="KW-0813">Transport</keyword>
<keyword evidence="5 7" id="KW-1133">Transmembrane helix</keyword>